<accession>A0ABQ4M3Q4</accession>
<dbReference type="Proteomes" id="UP000680638">
    <property type="component" value="Unassembled WGS sequence"/>
</dbReference>
<dbReference type="RefSeq" id="WP_036712756.1">
    <property type="nucleotide sequence ID" value="NZ_BORW01000033.1"/>
</dbReference>
<gene>
    <name evidence="3" type="ORF">J21TS3_43920</name>
</gene>
<protein>
    <recommendedName>
        <fullName evidence="5">Septum formation initiator family protein</fullName>
    </recommendedName>
</protein>
<dbReference type="EMBL" id="BORW01000033">
    <property type="protein sequence ID" value="GIO69571.1"/>
    <property type="molecule type" value="Genomic_DNA"/>
</dbReference>
<reference evidence="3 4" key="1">
    <citation type="submission" date="2021-03" db="EMBL/GenBank/DDBJ databases">
        <title>Antimicrobial resistance genes in bacteria isolated from Japanese honey, and their potential for conferring macrolide and lincosamide resistance in the American foulbrood pathogen Paenibacillus larvae.</title>
        <authorList>
            <person name="Okamoto M."/>
            <person name="Kumagai M."/>
            <person name="Kanamori H."/>
            <person name="Takamatsu D."/>
        </authorList>
    </citation>
    <scope>NUCLEOTIDE SEQUENCE [LARGE SCALE GENOMIC DNA]</scope>
    <source>
        <strain evidence="3 4">J21TS3</strain>
    </source>
</reference>
<feature type="region of interest" description="Disordered" evidence="1">
    <location>
        <begin position="1"/>
        <end position="26"/>
    </location>
</feature>
<dbReference type="InterPro" id="IPR007060">
    <property type="entry name" value="FtsL/DivIC"/>
</dbReference>
<evidence type="ECO:0000256" key="2">
    <source>
        <dbReference type="SAM" id="Phobius"/>
    </source>
</evidence>
<keyword evidence="2" id="KW-1133">Transmembrane helix</keyword>
<evidence type="ECO:0000313" key="3">
    <source>
        <dbReference type="EMBL" id="GIO69571.1"/>
    </source>
</evidence>
<keyword evidence="2" id="KW-0472">Membrane</keyword>
<feature type="compositionally biased region" description="Polar residues" evidence="1">
    <location>
        <begin position="11"/>
        <end position="26"/>
    </location>
</feature>
<keyword evidence="2" id="KW-0812">Transmembrane</keyword>
<sequence>MGKYAAREQARTQTAKSKQEAGTVQNAGARRRILIWASFMVVFLGWACFTMISQQSQIADKSADLAKKKQEQLSVEKTKEQLMTDVKRLNDPEYIGQLARKNFGMYKPGETPIHAEETGP</sequence>
<evidence type="ECO:0000313" key="4">
    <source>
        <dbReference type="Proteomes" id="UP000680638"/>
    </source>
</evidence>
<dbReference type="InterPro" id="IPR039076">
    <property type="entry name" value="DivIC"/>
</dbReference>
<feature type="compositionally biased region" description="Basic and acidic residues" evidence="1">
    <location>
        <begin position="1"/>
        <end position="10"/>
    </location>
</feature>
<dbReference type="PANTHER" id="PTHR40027:SF1">
    <property type="entry name" value="CELL DIVISION PROTEIN DIVIC"/>
    <property type="match status" value="1"/>
</dbReference>
<comment type="caution">
    <text evidence="3">The sequence shown here is derived from an EMBL/GenBank/DDBJ whole genome shotgun (WGS) entry which is preliminary data.</text>
</comment>
<dbReference type="PANTHER" id="PTHR40027">
    <property type="entry name" value="CELL DIVISION PROTEIN DIVIC"/>
    <property type="match status" value="1"/>
</dbReference>
<dbReference type="Pfam" id="PF04977">
    <property type="entry name" value="DivIC"/>
    <property type="match status" value="1"/>
</dbReference>
<feature type="transmembrane region" description="Helical" evidence="2">
    <location>
        <begin position="33"/>
        <end position="52"/>
    </location>
</feature>
<proteinExistence type="predicted"/>
<organism evidence="3 4">
    <name type="scientific">Paenibacillus cookii</name>
    <dbReference type="NCBI Taxonomy" id="157839"/>
    <lineage>
        <taxon>Bacteria</taxon>
        <taxon>Bacillati</taxon>
        <taxon>Bacillota</taxon>
        <taxon>Bacilli</taxon>
        <taxon>Bacillales</taxon>
        <taxon>Paenibacillaceae</taxon>
        <taxon>Paenibacillus</taxon>
    </lineage>
</organism>
<keyword evidence="4" id="KW-1185">Reference proteome</keyword>
<name>A0ABQ4M3Q4_9BACL</name>
<evidence type="ECO:0008006" key="5">
    <source>
        <dbReference type="Google" id="ProtNLM"/>
    </source>
</evidence>
<evidence type="ECO:0000256" key="1">
    <source>
        <dbReference type="SAM" id="MobiDB-lite"/>
    </source>
</evidence>